<name>A0AAD6Y7Z5_9AGAR</name>
<feature type="compositionally biased region" description="Basic and acidic residues" evidence="1">
    <location>
        <begin position="166"/>
        <end position="189"/>
    </location>
</feature>
<accession>A0AAD6Y7Z5</accession>
<keyword evidence="3" id="KW-1185">Reference proteome</keyword>
<feature type="region of interest" description="Disordered" evidence="1">
    <location>
        <begin position="214"/>
        <end position="236"/>
    </location>
</feature>
<feature type="region of interest" description="Disordered" evidence="1">
    <location>
        <begin position="1"/>
        <end position="124"/>
    </location>
</feature>
<dbReference type="AlphaFoldDB" id="A0AAD6Y7Z5"/>
<comment type="caution">
    <text evidence="2">The sequence shown here is derived from an EMBL/GenBank/DDBJ whole genome shotgun (WGS) entry which is preliminary data.</text>
</comment>
<organism evidence="2 3">
    <name type="scientific">Mycena pura</name>
    <dbReference type="NCBI Taxonomy" id="153505"/>
    <lineage>
        <taxon>Eukaryota</taxon>
        <taxon>Fungi</taxon>
        <taxon>Dikarya</taxon>
        <taxon>Basidiomycota</taxon>
        <taxon>Agaricomycotina</taxon>
        <taxon>Agaricomycetes</taxon>
        <taxon>Agaricomycetidae</taxon>
        <taxon>Agaricales</taxon>
        <taxon>Marasmiineae</taxon>
        <taxon>Mycenaceae</taxon>
        <taxon>Mycena</taxon>
    </lineage>
</organism>
<dbReference type="Proteomes" id="UP001219525">
    <property type="component" value="Unassembled WGS sequence"/>
</dbReference>
<protein>
    <submittedName>
        <fullName evidence="2">Uncharacterized protein</fullName>
    </submittedName>
</protein>
<feature type="compositionally biased region" description="Acidic residues" evidence="1">
    <location>
        <begin position="105"/>
        <end position="115"/>
    </location>
</feature>
<dbReference type="EMBL" id="JARJCW010000059">
    <property type="protein sequence ID" value="KAJ7201409.1"/>
    <property type="molecule type" value="Genomic_DNA"/>
</dbReference>
<evidence type="ECO:0000313" key="3">
    <source>
        <dbReference type="Proteomes" id="UP001219525"/>
    </source>
</evidence>
<evidence type="ECO:0000313" key="2">
    <source>
        <dbReference type="EMBL" id="KAJ7201409.1"/>
    </source>
</evidence>
<proteinExistence type="predicted"/>
<feature type="region of interest" description="Disordered" evidence="1">
    <location>
        <begin position="151"/>
        <end position="189"/>
    </location>
</feature>
<evidence type="ECO:0000256" key="1">
    <source>
        <dbReference type="SAM" id="MobiDB-lite"/>
    </source>
</evidence>
<sequence>MPKKKGSSKAKNLGIWARKRKITETDSDSGDHRRSKKHASGNTTENLSDAGSGSEAPNSQSDVFSSEPASGPPSGLASESELPSGYASYSDNIEPQAGDKADSDSGSDSDSDIEILEEHDIPHPKDQAGLLQWLQLSDKQLGLLPVTVEPRKRGAYHSQKIGQEVSVRRQQELRKAEKKRQAEESRENECLGVKSTSIHDFFPKLTPATPSLTSAMEISSVSEEESNETSGKSDPPVAEAMVIDLGSPPASPRNNADPAVPSARSIIMPHLLDDQDHYIYTEPAHFSEREMAEEGLDKIPWHPTVSTDVIPESPPPIGNYQQHQLPRAIPTSASVEAAITKLAEILYPRHRSGNRQRNTTLDLVTHARLECVMHFLRLYKSAGYSGWTTHSEAVASSSGKDGSKTWLGRRIREWAINFCEDHTNIPRHKYGQFNSSILSDKDIADDIHLHLQSLGKWVSAKSIVDYVATPEFQARL</sequence>
<reference evidence="2" key="1">
    <citation type="submission" date="2023-03" db="EMBL/GenBank/DDBJ databases">
        <title>Massive genome expansion in bonnet fungi (Mycena s.s.) driven by repeated elements and novel gene families across ecological guilds.</title>
        <authorList>
            <consortium name="Lawrence Berkeley National Laboratory"/>
            <person name="Harder C.B."/>
            <person name="Miyauchi S."/>
            <person name="Viragh M."/>
            <person name="Kuo A."/>
            <person name="Thoen E."/>
            <person name="Andreopoulos B."/>
            <person name="Lu D."/>
            <person name="Skrede I."/>
            <person name="Drula E."/>
            <person name="Henrissat B."/>
            <person name="Morin E."/>
            <person name="Kohler A."/>
            <person name="Barry K."/>
            <person name="LaButti K."/>
            <person name="Morin E."/>
            <person name="Salamov A."/>
            <person name="Lipzen A."/>
            <person name="Mereny Z."/>
            <person name="Hegedus B."/>
            <person name="Baldrian P."/>
            <person name="Stursova M."/>
            <person name="Weitz H."/>
            <person name="Taylor A."/>
            <person name="Grigoriev I.V."/>
            <person name="Nagy L.G."/>
            <person name="Martin F."/>
            <person name="Kauserud H."/>
        </authorList>
    </citation>
    <scope>NUCLEOTIDE SEQUENCE</scope>
    <source>
        <strain evidence="2">9144</strain>
    </source>
</reference>
<gene>
    <name evidence="2" type="ORF">GGX14DRAFT_400169</name>
</gene>
<feature type="compositionally biased region" description="Polar residues" evidence="1">
    <location>
        <begin position="40"/>
        <end position="68"/>
    </location>
</feature>